<name>A0A452R1E9_URSAM</name>
<keyword evidence="2" id="KW-1185">Reference proteome</keyword>
<dbReference type="GeneTree" id="ENSGT00410000025556"/>
<evidence type="ECO:0000313" key="1">
    <source>
        <dbReference type="Ensembl" id="ENSUAMP00000012041.1"/>
    </source>
</evidence>
<reference evidence="2" key="1">
    <citation type="submission" date="2016-06" db="EMBL/GenBank/DDBJ databases">
        <title>De novo assembly and RNA-Seq shows season-dependent expression and editing in black bear kidneys.</title>
        <authorList>
            <person name="Korstanje R."/>
            <person name="Srivastava A."/>
            <person name="Sarsani V.K."/>
            <person name="Sheehan S.M."/>
            <person name="Seger R.L."/>
            <person name="Barter M.E."/>
            <person name="Lindqvist C."/>
            <person name="Brody L.C."/>
            <person name="Mullikin J.C."/>
        </authorList>
    </citation>
    <scope>NUCLEOTIDE SEQUENCE [LARGE SCALE GENOMIC DNA]</scope>
</reference>
<reference evidence="1" key="3">
    <citation type="submission" date="2025-09" db="UniProtKB">
        <authorList>
            <consortium name="Ensembl"/>
        </authorList>
    </citation>
    <scope>IDENTIFICATION</scope>
</reference>
<dbReference type="AlphaFoldDB" id="A0A452R1E9"/>
<reference evidence="1" key="2">
    <citation type="submission" date="2025-08" db="UniProtKB">
        <authorList>
            <consortium name="Ensembl"/>
        </authorList>
    </citation>
    <scope>IDENTIFICATION</scope>
</reference>
<proteinExistence type="predicted"/>
<accession>A0A452R1E9</accession>
<organism evidence="1 2">
    <name type="scientific">Ursus americanus</name>
    <name type="common">American black bear</name>
    <name type="synonym">Euarctos americanus</name>
    <dbReference type="NCBI Taxonomy" id="9643"/>
    <lineage>
        <taxon>Eukaryota</taxon>
        <taxon>Metazoa</taxon>
        <taxon>Chordata</taxon>
        <taxon>Craniata</taxon>
        <taxon>Vertebrata</taxon>
        <taxon>Euteleostomi</taxon>
        <taxon>Mammalia</taxon>
        <taxon>Eutheria</taxon>
        <taxon>Laurasiatheria</taxon>
        <taxon>Carnivora</taxon>
        <taxon>Caniformia</taxon>
        <taxon>Ursidae</taxon>
        <taxon>Ursus</taxon>
    </lineage>
</organism>
<dbReference type="STRING" id="9643.ENSUAMP00000012041"/>
<protein>
    <recommendedName>
        <fullName evidence="3">WWC family member 3</fullName>
    </recommendedName>
</protein>
<evidence type="ECO:0008006" key="3">
    <source>
        <dbReference type="Google" id="ProtNLM"/>
    </source>
</evidence>
<dbReference type="Ensembl" id="ENSUAMT00000013535.1">
    <property type="protein sequence ID" value="ENSUAMP00000012041.1"/>
    <property type="gene ID" value="ENSUAMG00000009772.1"/>
</dbReference>
<sequence length="186" mass="21424">MAGCRRPTAERARVCSLYRSDSDSSTLPRKSTFVRKSLERRTLRYKQVRPCRSSLAELMARTSLDLELDLQASRTRQRQLNEEICTLRELRQRLEDAQLRGQTDLPHWVLRDERFRSLLKEAERQVRGHGLCLGGPASRGLLRSPFGVLGLPGHDDETILETLQVEKIAFFTRPRVYIPPLPVDDV</sequence>
<dbReference type="Proteomes" id="UP000291022">
    <property type="component" value="Unassembled WGS sequence"/>
</dbReference>
<evidence type="ECO:0000313" key="2">
    <source>
        <dbReference type="Proteomes" id="UP000291022"/>
    </source>
</evidence>